<keyword evidence="2" id="KW-1185">Reference proteome</keyword>
<name>A0A4Y2JRG0_ARAVE</name>
<comment type="caution">
    <text evidence="1">The sequence shown here is derived from an EMBL/GenBank/DDBJ whole genome shotgun (WGS) entry which is preliminary data.</text>
</comment>
<dbReference type="AlphaFoldDB" id="A0A4Y2JRG0"/>
<evidence type="ECO:0000313" key="2">
    <source>
        <dbReference type="Proteomes" id="UP000499080"/>
    </source>
</evidence>
<gene>
    <name evidence="1" type="ORF">AVEN_161832_1</name>
</gene>
<proteinExistence type="predicted"/>
<accession>A0A4Y2JRG0</accession>
<organism evidence="1 2">
    <name type="scientific">Araneus ventricosus</name>
    <name type="common">Orbweaver spider</name>
    <name type="synonym">Epeira ventricosa</name>
    <dbReference type="NCBI Taxonomy" id="182803"/>
    <lineage>
        <taxon>Eukaryota</taxon>
        <taxon>Metazoa</taxon>
        <taxon>Ecdysozoa</taxon>
        <taxon>Arthropoda</taxon>
        <taxon>Chelicerata</taxon>
        <taxon>Arachnida</taxon>
        <taxon>Araneae</taxon>
        <taxon>Araneomorphae</taxon>
        <taxon>Entelegynae</taxon>
        <taxon>Araneoidea</taxon>
        <taxon>Araneidae</taxon>
        <taxon>Araneus</taxon>
    </lineage>
</organism>
<protein>
    <submittedName>
        <fullName evidence="1">Uncharacterized protein</fullName>
    </submittedName>
</protein>
<sequence>MFHIAECHPMPDAITVTEPASHDRQTDYRKDVARVTKGSITRLSGVASESASRGNTVFPTGWAQSAVEGEGCNNDPLKFLPDLYLATS</sequence>
<reference evidence="1 2" key="1">
    <citation type="journal article" date="2019" name="Sci. Rep.">
        <title>Orb-weaving spider Araneus ventricosus genome elucidates the spidroin gene catalogue.</title>
        <authorList>
            <person name="Kono N."/>
            <person name="Nakamura H."/>
            <person name="Ohtoshi R."/>
            <person name="Moran D.A.P."/>
            <person name="Shinohara A."/>
            <person name="Yoshida Y."/>
            <person name="Fujiwara M."/>
            <person name="Mori M."/>
            <person name="Tomita M."/>
            <person name="Arakawa K."/>
        </authorList>
    </citation>
    <scope>NUCLEOTIDE SEQUENCE [LARGE SCALE GENOMIC DNA]</scope>
</reference>
<dbReference type="EMBL" id="BGPR01003837">
    <property type="protein sequence ID" value="GBM92991.1"/>
    <property type="molecule type" value="Genomic_DNA"/>
</dbReference>
<evidence type="ECO:0000313" key="1">
    <source>
        <dbReference type="EMBL" id="GBM92991.1"/>
    </source>
</evidence>
<dbReference type="Proteomes" id="UP000499080">
    <property type="component" value="Unassembled WGS sequence"/>
</dbReference>